<protein>
    <submittedName>
        <fullName evidence="1">Uncharacterized protein</fullName>
    </submittedName>
</protein>
<comment type="caution">
    <text evidence="1">The sequence shown here is derived from an EMBL/GenBank/DDBJ whole genome shotgun (WGS) entry which is preliminary data.</text>
</comment>
<keyword evidence="2" id="KW-1185">Reference proteome</keyword>
<reference evidence="1 2" key="1">
    <citation type="submission" date="2024-04" db="EMBL/GenBank/DDBJ databases">
        <title>Draft genome sequence of Halopseudomonas sabulinigri NBRC 116187.</title>
        <authorList>
            <person name="Miyakawa T."/>
            <person name="Kusuya Y."/>
            <person name="Miura T."/>
        </authorList>
    </citation>
    <scope>NUCLEOTIDE SEQUENCE [LARGE SCALE GENOMIC DNA]</scope>
    <source>
        <strain evidence="1 2">4NH20-0042</strain>
    </source>
</reference>
<gene>
    <name evidence="1" type="ORF">NBRC116187_06410</name>
</gene>
<dbReference type="Gene3D" id="3.30.160.370">
    <property type="entry name" value="Domain of unknown function DUF5064"/>
    <property type="match status" value="1"/>
</dbReference>
<dbReference type="Pfam" id="PF16703">
    <property type="entry name" value="DUF5064"/>
    <property type="match status" value="1"/>
</dbReference>
<dbReference type="Proteomes" id="UP001486808">
    <property type="component" value="Unassembled WGS sequence"/>
</dbReference>
<evidence type="ECO:0000313" key="2">
    <source>
        <dbReference type="Proteomes" id="UP001486808"/>
    </source>
</evidence>
<evidence type="ECO:0000313" key="1">
    <source>
        <dbReference type="EMBL" id="GAA6130281.1"/>
    </source>
</evidence>
<name>A0ABP9ZLE1_9GAMM</name>
<dbReference type="EMBL" id="BAABWD010000001">
    <property type="protein sequence ID" value="GAA6130281.1"/>
    <property type="molecule type" value="Genomic_DNA"/>
</dbReference>
<accession>A0ABP9ZLE1</accession>
<dbReference type="InterPro" id="IPR032024">
    <property type="entry name" value="DUF5064"/>
</dbReference>
<sequence>MPPNVKTTMTLASQETTTCSNPANCTWRARACCRPTAVSVSTFAIRWSSKAVSFHVTGEVNGEAIDEGFTLTRDSAFNFASDIDHLLRRHQVLSPEFMSLTTHHEYDAMFENIRSQLHAWHGEAIDLDQFT</sequence>
<proteinExistence type="predicted"/>
<organism evidence="1 2">
    <name type="scientific">Halopseudomonas sabulinigri</name>
    <dbReference type="NCBI Taxonomy" id="472181"/>
    <lineage>
        <taxon>Bacteria</taxon>
        <taxon>Pseudomonadati</taxon>
        <taxon>Pseudomonadota</taxon>
        <taxon>Gammaproteobacteria</taxon>
        <taxon>Pseudomonadales</taxon>
        <taxon>Pseudomonadaceae</taxon>
        <taxon>Halopseudomonas</taxon>
    </lineage>
</organism>